<dbReference type="Proteomes" id="UP001057134">
    <property type="component" value="Chromosome"/>
</dbReference>
<evidence type="ECO:0000313" key="2">
    <source>
        <dbReference type="Proteomes" id="UP001057134"/>
    </source>
</evidence>
<reference evidence="1" key="1">
    <citation type="submission" date="2018-02" db="EMBL/GenBank/DDBJ databases">
        <authorList>
            <person name="Kim S.-K."/>
            <person name="Jung H.-I."/>
            <person name="Lee S.-W."/>
        </authorList>
    </citation>
    <scope>NUCLEOTIDE SEQUENCE</scope>
    <source>
        <strain evidence="1">SK3146</strain>
    </source>
</reference>
<dbReference type="GO" id="GO:0016301">
    <property type="term" value="F:kinase activity"/>
    <property type="evidence" value="ECO:0007669"/>
    <property type="project" value="UniProtKB-KW"/>
</dbReference>
<proteinExistence type="predicted"/>
<dbReference type="Gene3D" id="3.40.50.300">
    <property type="entry name" value="P-loop containing nucleotide triphosphate hydrolases"/>
    <property type="match status" value="1"/>
</dbReference>
<reference evidence="1" key="2">
    <citation type="journal article" date="2021" name="J Anim Sci Technol">
        <title>Complete genome sequence of Paenibacillus konkukensis sp. nov. SK3146 as a potential probiotic strain.</title>
        <authorList>
            <person name="Jung H.I."/>
            <person name="Park S."/>
            <person name="Niu K.M."/>
            <person name="Lee S.W."/>
            <person name="Kothari D."/>
            <person name="Yi K.J."/>
            <person name="Kim S.K."/>
        </authorList>
    </citation>
    <scope>NUCLEOTIDE SEQUENCE</scope>
    <source>
        <strain evidence="1">SK3146</strain>
    </source>
</reference>
<name>A0ABY4RTH3_9BACL</name>
<keyword evidence="2" id="KW-1185">Reference proteome</keyword>
<dbReference type="SUPFAM" id="SSF52540">
    <property type="entry name" value="P-loop containing nucleoside triphosphate hydrolases"/>
    <property type="match status" value="1"/>
</dbReference>
<protein>
    <submittedName>
        <fullName evidence="1">Adenylylsulfate kinase</fullName>
    </submittedName>
</protein>
<gene>
    <name evidence="1" type="ORF">SK3146_03929</name>
</gene>
<accession>A0ABY4RTH3</accession>
<keyword evidence="1" id="KW-0418">Kinase</keyword>
<dbReference type="EMBL" id="CP027059">
    <property type="protein sequence ID" value="UQZ84674.1"/>
    <property type="molecule type" value="Genomic_DNA"/>
</dbReference>
<evidence type="ECO:0000313" key="1">
    <source>
        <dbReference type="EMBL" id="UQZ84674.1"/>
    </source>
</evidence>
<dbReference type="Pfam" id="PF07931">
    <property type="entry name" value="CPT"/>
    <property type="match status" value="1"/>
</dbReference>
<sequence>MDQPCIIIVTGIMASGKSTVAQLLAERFEKSVHLRGDTFRKMIVNNRQEVRPDSADADLAQLRLRYRLAAQAADAYAADGFTVIVQDVIVGRLLSEFVRLVAHRPLYTAVLCPRPEVVAQREAGREKKGYGIWTVQELDDVLRGETPRIGLWLDTSEQTPEETALDIMRRIWTEGAIESK</sequence>
<keyword evidence="1" id="KW-0808">Transferase</keyword>
<organism evidence="1 2">
    <name type="scientific">Paenibacillus konkukensis</name>
    <dbReference type="NCBI Taxonomy" id="2020716"/>
    <lineage>
        <taxon>Bacteria</taxon>
        <taxon>Bacillati</taxon>
        <taxon>Bacillota</taxon>
        <taxon>Bacilli</taxon>
        <taxon>Bacillales</taxon>
        <taxon>Paenibacillaceae</taxon>
        <taxon>Paenibacillus</taxon>
    </lineage>
</organism>
<dbReference type="InterPro" id="IPR027417">
    <property type="entry name" value="P-loop_NTPase"/>
</dbReference>